<proteinExistence type="predicted"/>
<feature type="chain" id="PRO_5047313701" description="Long-chain fatty acid transport protein" evidence="1">
    <location>
        <begin position="20"/>
        <end position="418"/>
    </location>
</feature>
<dbReference type="RefSeq" id="WP_309532462.1">
    <property type="nucleotide sequence ID" value="NZ_CP133721.1"/>
</dbReference>
<evidence type="ECO:0000313" key="3">
    <source>
        <dbReference type="Proteomes" id="UP001180481"/>
    </source>
</evidence>
<sequence>MIKKIVLGVLVLLSSQLFSQENTASPYSFYGLGDARFKGMNDVVSMGGLSVYSDSIHLNVLNPASYANQMLTSIQIGGTSSFYKLKSSVDYEQAKKTTLDYLVIGLPYSKKLGFSLGLLPYSAVGYRLVKNQYTGDVLTQSNVYNGTGGVNKVYFGAGYQLTSKLSFGADFQYLFGSIDTKSILLLNGIQYSTRELNNSVVSGVAFNTGLIYKTKVYAKYTLTTSLTFSPETKLNSVNTRNTATVTFNSAGAELIANSQEVVVPDSKMNIPSKLALGAGLGNRKWFIGADYTRRGTSTQTNRFDNYNNVRYENSSKIAIGGYFIPKFDSFQSYFQRVTYKAGFRYENTGLLINNTSIKDKAVSFGFAFPITGTFSSINIGSEIGSRGTSSNGLIKENYFTINIGLMFSDKWFKKNLYN</sequence>
<name>A0ABY9RA79_9FLAO</name>
<reference evidence="2" key="1">
    <citation type="submission" date="2023-09" db="EMBL/GenBank/DDBJ databases">
        <title>Flavobacterium sp. 20NA77.7 isolated from freshwater.</title>
        <authorList>
            <person name="Le V."/>
            <person name="Ko S.-R."/>
            <person name="Ahn C.-Y."/>
            <person name="Oh H.-M."/>
        </authorList>
    </citation>
    <scope>NUCLEOTIDE SEQUENCE</scope>
    <source>
        <strain evidence="2">20NA77.7</strain>
    </source>
</reference>
<organism evidence="2 3">
    <name type="scientific">Flavobacterium nakdongensis</name>
    <dbReference type="NCBI Taxonomy" id="3073563"/>
    <lineage>
        <taxon>Bacteria</taxon>
        <taxon>Pseudomonadati</taxon>
        <taxon>Bacteroidota</taxon>
        <taxon>Flavobacteriia</taxon>
        <taxon>Flavobacteriales</taxon>
        <taxon>Flavobacteriaceae</taxon>
        <taxon>Flavobacterium</taxon>
    </lineage>
</organism>
<keyword evidence="3" id="KW-1185">Reference proteome</keyword>
<protein>
    <recommendedName>
        <fullName evidence="4">Long-chain fatty acid transport protein</fullName>
    </recommendedName>
</protein>
<gene>
    <name evidence="2" type="ORF">RF683_01485</name>
</gene>
<dbReference type="EMBL" id="CP133721">
    <property type="protein sequence ID" value="WMW78142.1"/>
    <property type="molecule type" value="Genomic_DNA"/>
</dbReference>
<evidence type="ECO:0008006" key="4">
    <source>
        <dbReference type="Google" id="ProtNLM"/>
    </source>
</evidence>
<dbReference type="Gene3D" id="2.40.160.60">
    <property type="entry name" value="Outer membrane protein transport protein (OMPP1/FadL/TodX)"/>
    <property type="match status" value="1"/>
</dbReference>
<evidence type="ECO:0000256" key="1">
    <source>
        <dbReference type="SAM" id="SignalP"/>
    </source>
</evidence>
<dbReference type="Proteomes" id="UP001180481">
    <property type="component" value="Chromosome"/>
</dbReference>
<feature type="signal peptide" evidence="1">
    <location>
        <begin position="1"/>
        <end position="19"/>
    </location>
</feature>
<keyword evidence="1" id="KW-0732">Signal</keyword>
<evidence type="ECO:0000313" key="2">
    <source>
        <dbReference type="EMBL" id="WMW78142.1"/>
    </source>
</evidence>
<accession>A0ABY9RA79</accession>